<gene>
    <name evidence="2" type="ORF">ARAM_002933</name>
</gene>
<dbReference type="OrthoDB" id="5979581at2759"/>
<dbReference type="Gene3D" id="3.30.200.20">
    <property type="entry name" value="Phosphorylase Kinase, domain 1"/>
    <property type="match status" value="1"/>
</dbReference>
<keyword evidence="1" id="KW-0067">ATP-binding</keyword>
<keyword evidence="3" id="KW-1185">Reference proteome</keyword>
<reference evidence="2 3" key="1">
    <citation type="submission" date="2015-02" db="EMBL/GenBank/DDBJ databases">
        <title>Draft Genome Sequences of Two Closely-Related Aflatoxigenic Aspergillus Species Obtained from the Cote d'Ivoire.</title>
        <authorList>
            <person name="Moore G.G."/>
            <person name="Beltz S.B."/>
            <person name="Mack B.M."/>
        </authorList>
    </citation>
    <scope>NUCLEOTIDE SEQUENCE [LARGE SCALE GENOMIC DNA]</scope>
    <source>
        <strain evidence="2 3">SRRC1468</strain>
    </source>
</reference>
<dbReference type="GO" id="GO:0005524">
    <property type="term" value="F:ATP binding"/>
    <property type="evidence" value="ECO:0007669"/>
    <property type="project" value="UniProtKB-UniRule"/>
</dbReference>
<dbReference type="Proteomes" id="UP000034291">
    <property type="component" value="Unassembled WGS sequence"/>
</dbReference>
<dbReference type="InterPro" id="IPR011009">
    <property type="entry name" value="Kinase-like_dom_sf"/>
</dbReference>
<organism evidence="2 3">
    <name type="scientific">Aspergillus rambellii</name>
    <dbReference type="NCBI Taxonomy" id="308745"/>
    <lineage>
        <taxon>Eukaryota</taxon>
        <taxon>Fungi</taxon>
        <taxon>Dikarya</taxon>
        <taxon>Ascomycota</taxon>
        <taxon>Pezizomycotina</taxon>
        <taxon>Eurotiomycetes</taxon>
        <taxon>Eurotiomycetidae</taxon>
        <taxon>Eurotiales</taxon>
        <taxon>Aspergillaceae</taxon>
        <taxon>Aspergillus</taxon>
        <taxon>Aspergillus subgen. Nidulantes</taxon>
    </lineage>
</organism>
<dbReference type="EMBL" id="JZBS01002691">
    <property type="protein sequence ID" value="KKK17643.1"/>
    <property type="molecule type" value="Genomic_DNA"/>
</dbReference>
<sequence>MTLAKSVRRRRLNGSFLATKLAITSLNITITPSTASPHKGNNMADFGDFVRTEDEELDLEEVVEPWNKYDLKESSRVFYPICVGEVLDERYLIEHKIGSGGFATVWMAHDLQDKRDVALKSHVFG</sequence>
<name>A0A0F8UDP7_9EURO</name>
<comment type="caution">
    <text evidence="2">The sequence shown here is derived from an EMBL/GenBank/DDBJ whole genome shotgun (WGS) entry which is preliminary data.</text>
</comment>
<proteinExistence type="predicted"/>
<dbReference type="STRING" id="308745.A0A0F8UDP7"/>
<dbReference type="AlphaFoldDB" id="A0A0F8UDP7"/>
<evidence type="ECO:0000313" key="2">
    <source>
        <dbReference type="EMBL" id="KKK17643.1"/>
    </source>
</evidence>
<feature type="binding site" evidence="1">
    <location>
        <position position="120"/>
    </location>
    <ligand>
        <name>ATP</name>
        <dbReference type="ChEBI" id="CHEBI:30616"/>
    </ligand>
</feature>
<evidence type="ECO:0000256" key="1">
    <source>
        <dbReference type="PROSITE-ProRule" id="PRU10141"/>
    </source>
</evidence>
<dbReference type="SUPFAM" id="SSF56112">
    <property type="entry name" value="Protein kinase-like (PK-like)"/>
    <property type="match status" value="1"/>
</dbReference>
<dbReference type="InterPro" id="IPR017441">
    <property type="entry name" value="Protein_kinase_ATP_BS"/>
</dbReference>
<accession>A0A0F8UDP7</accession>
<keyword evidence="1" id="KW-0547">Nucleotide-binding</keyword>
<evidence type="ECO:0000313" key="3">
    <source>
        <dbReference type="Proteomes" id="UP000034291"/>
    </source>
</evidence>
<dbReference type="PROSITE" id="PS00107">
    <property type="entry name" value="PROTEIN_KINASE_ATP"/>
    <property type="match status" value="1"/>
</dbReference>
<protein>
    <submittedName>
        <fullName evidence="2">CMGC protein</fullName>
    </submittedName>
</protein>